<reference evidence="1 2" key="1">
    <citation type="journal article" date="2022" name="Plant J.">
        <title>Chromosome-level genome of Camellia lanceoleosa provides a valuable resource for understanding genome evolution and self-incompatibility.</title>
        <authorList>
            <person name="Gong W."/>
            <person name="Xiao S."/>
            <person name="Wang L."/>
            <person name="Liao Z."/>
            <person name="Chang Y."/>
            <person name="Mo W."/>
            <person name="Hu G."/>
            <person name="Li W."/>
            <person name="Zhao G."/>
            <person name="Zhu H."/>
            <person name="Hu X."/>
            <person name="Ji K."/>
            <person name="Xiang X."/>
            <person name="Song Q."/>
            <person name="Yuan D."/>
            <person name="Jin S."/>
            <person name="Zhang L."/>
        </authorList>
    </citation>
    <scope>NUCLEOTIDE SEQUENCE [LARGE SCALE GENOMIC DNA]</scope>
    <source>
        <strain evidence="1">SQ_2022a</strain>
    </source>
</reference>
<sequence length="135" mass="14753">MLSRFVMEQSGQVSQLAWLDGVGDWQILLTQPSKLSEVYAYCGAFSIFNENSSTHCTCLQGFKPLSTEATLLDDWSGGCERKIPLQLESNVASRIVLAQLMRIMPAGGNTTNQGFHLKLATSELSSAGGYDVEEE</sequence>
<evidence type="ECO:0000313" key="2">
    <source>
        <dbReference type="Proteomes" id="UP001060215"/>
    </source>
</evidence>
<proteinExistence type="predicted"/>
<evidence type="ECO:0000313" key="1">
    <source>
        <dbReference type="EMBL" id="KAI7996728.1"/>
    </source>
</evidence>
<gene>
    <name evidence="1" type="ORF">LOK49_LG10G02557</name>
</gene>
<comment type="caution">
    <text evidence="1">The sequence shown here is derived from an EMBL/GenBank/DDBJ whole genome shotgun (WGS) entry which is preliminary data.</text>
</comment>
<protein>
    <submittedName>
        <fullName evidence="1">G-type lectin S-receptor-like serine/threonine-protein kinase</fullName>
    </submittedName>
</protein>
<accession>A0ACC0G891</accession>
<dbReference type="EMBL" id="CM045767">
    <property type="protein sequence ID" value="KAI7996728.1"/>
    <property type="molecule type" value="Genomic_DNA"/>
</dbReference>
<dbReference type="Proteomes" id="UP001060215">
    <property type="component" value="Chromosome 10"/>
</dbReference>
<organism evidence="1 2">
    <name type="scientific">Camellia lanceoleosa</name>
    <dbReference type="NCBI Taxonomy" id="1840588"/>
    <lineage>
        <taxon>Eukaryota</taxon>
        <taxon>Viridiplantae</taxon>
        <taxon>Streptophyta</taxon>
        <taxon>Embryophyta</taxon>
        <taxon>Tracheophyta</taxon>
        <taxon>Spermatophyta</taxon>
        <taxon>Magnoliopsida</taxon>
        <taxon>eudicotyledons</taxon>
        <taxon>Gunneridae</taxon>
        <taxon>Pentapetalae</taxon>
        <taxon>asterids</taxon>
        <taxon>Ericales</taxon>
        <taxon>Theaceae</taxon>
        <taxon>Camellia</taxon>
    </lineage>
</organism>
<keyword evidence="2" id="KW-1185">Reference proteome</keyword>
<name>A0ACC0G891_9ERIC</name>